<accession>A0A2T2WIC3</accession>
<organism evidence="1 2">
    <name type="scientific">Sulfobacillus acidophilus</name>
    <dbReference type="NCBI Taxonomy" id="53633"/>
    <lineage>
        <taxon>Bacteria</taxon>
        <taxon>Bacillati</taxon>
        <taxon>Bacillota</taxon>
        <taxon>Clostridia</taxon>
        <taxon>Eubacteriales</taxon>
        <taxon>Clostridiales Family XVII. Incertae Sedis</taxon>
        <taxon>Sulfobacillus</taxon>
    </lineage>
</organism>
<dbReference type="Proteomes" id="UP000241848">
    <property type="component" value="Unassembled WGS sequence"/>
</dbReference>
<proteinExistence type="predicted"/>
<gene>
    <name evidence="1" type="ORF">C7B45_08760</name>
</gene>
<dbReference type="EMBL" id="PXYV01000024">
    <property type="protein sequence ID" value="PSR21970.1"/>
    <property type="molecule type" value="Genomic_DNA"/>
</dbReference>
<dbReference type="AlphaFoldDB" id="A0A2T2WIC3"/>
<reference evidence="1 2" key="1">
    <citation type="journal article" date="2014" name="BMC Genomics">
        <title>Comparison of environmental and isolate Sulfobacillus genomes reveals diverse carbon, sulfur, nitrogen, and hydrogen metabolisms.</title>
        <authorList>
            <person name="Justice N.B."/>
            <person name="Norman A."/>
            <person name="Brown C.T."/>
            <person name="Singh A."/>
            <person name="Thomas B.C."/>
            <person name="Banfield J.F."/>
        </authorList>
    </citation>
    <scope>NUCLEOTIDE SEQUENCE [LARGE SCALE GENOMIC DNA]</scope>
    <source>
        <strain evidence="1">AMDSBA3</strain>
    </source>
</reference>
<evidence type="ECO:0000313" key="2">
    <source>
        <dbReference type="Proteomes" id="UP000241848"/>
    </source>
</evidence>
<evidence type="ECO:0000313" key="1">
    <source>
        <dbReference type="EMBL" id="PSR21970.1"/>
    </source>
</evidence>
<evidence type="ECO:0008006" key="3">
    <source>
        <dbReference type="Google" id="ProtNLM"/>
    </source>
</evidence>
<name>A0A2T2WIC3_9FIRM</name>
<protein>
    <recommendedName>
        <fullName evidence="3">DNA topoisomerase type IA zn finger domain-containing protein</fullName>
    </recommendedName>
</protein>
<sequence length="59" mass="6624">MEYRCPVCHEGYLEEVVGADGVVLIQCSRYPACRFTTDTWDAVSETVARFHHPVTPGHS</sequence>
<comment type="caution">
    <text evidence="1">The sequence shown here is derived from an EMBL/GenBank/DDBJ whole genome shotgun (WGS) entry which is preliminary data.</text>
</comment>